<dbReference type="FunFam" id="1.20.140.150:FF:000001">
    <property type="entry name" value="Claudin"/>
    <property type="match status" value="1"/>
</dbReference>
<dbReference type="OrthoDB" id="8749238at2759"/>
<dbReference type="GO" id="GO:0005923">
    <property type="term" value="C:bicellular tight junction"/>
    <property type="evidence" value="ECO:0007669"/>
    <property type="project" value="UniProtKB-SubCell"/>
</dbReference>
<proteinExistence type="inferred from homology"/>
<dbReference type="PRINTS" id="PR01077">
    <property type="entry name" value="CLAUDIN"/>
</dbReference>
<dbReference type="InterPro" id="IPR017974">
    <property type="entry name" value="Claudin_CS"/>
</dbReference>
<comment type="subcellular location">
    <subcellularLocation>
        <location evidence="1">Cell junction</location>
        <location evidence="1">Tight junction</location>
    </subcellularLocation>
    <subcellularLocation>
        <location evidence="2">Cell membrane</location>
        <topology evidence="2">Multi-pass membrane protein</topology>
    </subcellularLocation>
</comment>
<dbReference type="Proteomes" id="UP000265120">
    <property type="component" value="Chromosome 16"/>
</dbReference>
<protein>
    <submittedName>
        <fullName evidence="11">Claudin 14</fullName>
    </submittedName>
</protein>
<reference evidence="11" key="2">
    <citation type="submission" date="2025-08" db="UniProtKB">
        <authorList>
            <consortium name="Ensembl"/>
        </authorList>
    </citation>
    <scope>IDENTIFICATION</scope>
</reference>
<dbReference type="InterPro" id="IPR004031">
    <property type="entry name" value="PMP22/EMP/MP20/Claudin"/>
</dbReference>
<feature type="transmembrane region" description="Helical" evidence="10">
    <location>
        <begin position="95"/>
        <end position="118"/>
    </location>
</feature>
<keyword evidence="7" id="KW-0965">Cell junction</keyword>
<feature type="transmembrane region" description="Helical" evidence="10">
    <location>
        <begin position="21"/>
        <end position="43"/>
    </location>
</feature>
<evidence type="ECO:0000256" key="2">
    <source>
        <dbReference type="ARBA" id="ARBA00004651"/>
    </source>
</evidence>
<dbReference type="InterPro" id="IPR006187">
    <property type="entry name" value="Claudin"/>
</dbReference>
<evidence type="ECO:0000256" key="3">
    <source>
        <dbReference type="ARBA" id="ARBA00008295"/>
    </source>
</evidence>
<dbReference type="Gene3D" id="1.20.140.150">
    <property type="match status" value="1"/>
</dbReference>
<keyword evidence="9 10" id="KW-0472">Membrane</keyword>
<evidence type="ECO:0000256" key="10">
    <source>
        <dbReference type="SAM" id="Phobius"/>
    </source>
</evidence>
<dbReference type="GO" id="GO:0005886">
    <property type="term" value="C:plasma membrane"/>
    <property type="evidence" value="ECO:0007669"/>
    <property type="project" value="UniProtKB-SubCell"/>
</dbReference>
<evidence type="ECO:0000256" key="5">
    <source>
        <dbReference type="ARBA" id="ARBA00022475"/>
    </source>
</evidence>
<evidence type="ECO:0000256" key="7">
    <source>
        <dbReference type="ARBA" id="ARBA00022949"/>
    </source>
</evidence>
<dbReference type="Ensembl" id="ENSCSET00000020901.1">
    <property type="protein sequence ID" value="ENSCSEP00000020640.1"/>
    <property type="gene ID" value="ENSCSEG00000013181.1"/>
</dbReference>
<dbReference type="PRINTS" id="PR01385">
    <property type="entry name" value="CLAUDIN14"/>
</dbReference>
<dbReference type="GO" id="GO:0005198">
    <property type="term" value="F:structural molecule activity"/>
    <property type="evidence" value="ECO:0007669"/>
    <property type="project" value="InterPro"/>
</dbReference>
<organism evidence="11 12">
    <name type="scientific">Cynoglossus semilaevis</name>
    <name type="common">Tongue sole</name>
    <dbReference type="NCBI Taxonomy" id="244447"/>
    <lineage>
        <taxon>Eukaryota</taxon>
        <taxon>Metazoa</taxon>
        <taxon>Chordata</taxon>
        <taxon>Craniata</taxon>
        <taxon>Vertebrata</taxon>
        <taxon>Euteleostomi</taxon>
        <taxon>Actinopterygii</taxon>
        <taxon>Neopterygii</taxon>
        <taxon>Teleostei</taxon>
        <taxon>Neoteleostei</taxon>
        <taxon>Acanthomorphata</taxon>
        <taxon>Carangaria</taxon>
        <taxon>Pleuronectiformes</taxon>
        <taxon>Pleuronectoidei</taxon>
        <taxon>Cynoglossidae</taxon>
        <taxon>Cynoglossinae</taxon>
        <taxon>Cynoglossus</taxon>
    </lineage>
</organism>
<dbReference type="PROSITE" id="PS01346">
    <property type="entry name" value="CLAUDIN"/>
    <property type="match status" value="1"/>
</dbReference>
<feature type="transmembrane region" description="Helical" evidence="10">
    <location>
        <begin position="173"/>
        <end position="196"/>
    </location>
</feature>
<feature type="transmembrane region" description="Helical" evidence="10">
    <location>
        <begin position="130"/>
        <end position="153"/>
    </location>
</feature>
<reference evidence="11 12" key="1">
    <citation type="journal article" date="2014" name="Nat. Genet.">
        <title>Whole-genome sequence of a flatfish provides insights into ZW sex chromosome evolution and adaptation to a benthic lifestyle.</title>
        <authorList>
            <person name="Chen S."/>
            <person name="Zhang G."/>
            <person name="Shao C."/>
            <person name="Huang Q."/>
            <person name="Liu G."/>
            <person name="Zhang P."/>
            <person name="Song W."/>
            <person name="An N."/>
            <person name="Chalopin D."/>
            <person name="Volff J.N."/>
            <person name="Hong Y."/>
            <person name="Li Q."/>
            <person name="Sha Z."/>
            <person name="Zhou H."/>
            <person name="Xie M."/>
            <person name="Yu Q."/>
            <person name="Liu Y."/>
            <person name="Xiang H."/>
            <person name="Wang N."/>
            <person name="Wu K."/>
            <person name="Yang C."/>
            <person name="Zhou Q."/>
            <person name="Liao X."/>
            <person name="Yang L."/>
            <person name="Hu Q."/>
            <person name="Zhang J."/>
            <person name="Meng L."/>
            <person name="Jin L."/>
            <person name="Tian Y."/>
            <person name="Lian J."/>
            <person name="Yang J."/>
            <person name="Miao G."/>
            <person name="Liu S."/>
            <person name="Liang Z."/>
            <person name="Yan F."/>
            <person name="Li Y."/>
            <person name="Sun B."/>
            <person name="Zhang H."/>
            <person name="Zhang J."/>
            <person name="Zhu Y."/>
            <person name="Du M."/>
            <person name="Zhao Y."/>
            <person name="Schartl M."/>
            <person name="Tang Q."/>
            <person name="Wang J."/>
        </authorList>
    </citation>
    <scope>NUCLEOTIDE SEQUENCE</scope>
</reference>
<dbReference type="AlphaFoldDB" id="A0A3P8W7Y5"/>
<dbReference type="PANTHER" id="PTHR12002">
    <property type="entry name" value="CLAUDIN"/>
    <property type="match status" value="1"/>
</dbReference>
<evidence type="ECO:0000313" key="11">
    <source>
        <dbReference type="Ensembl" id="ENSCSEP00000020640.1"/>
    </source>
</evidence>
<evidence type="ECO:0000256" key="6">
    <source>
        <dbReference type="ARBA" id="ARBA00022692"/>
    </source>
</evidence>
<name>A0A3P8W7Y5_CYNSE</name>
<evidence type="ECO:0000256" key="9">
    <source>
        <dbReference type="ARBA" id="ARBA00023136"/>
    </source>
</evidence>
<accession>A0A3P8W7Y5</accession>
<dbReference type="STRING" id="244447.ENSCSEP00000020640"/>
<evidence type="ECO:0000256" key="8">
    <source>
        <dbReference type="ARBA" id="ARBA00022989"/>
    </source>
</evidence>
<keyword evidence="12" id="KW-1185">Reference proteome</keyword>
<keyword evidence="5" id="KW-1003">Cell membrane</keyword>
<keyword evidence="4" id="KW-0796">Tight junction</keyword>
<reference evidence="11" key="3">
    <citation type="submission" date="2025-09" db="UniProtKB">
        <authorList>
            <consortium name="Ensembl"/>
        </authorList>
    </citation>
    <scope>IDENTIFICATION</scope>
</reference>
<evidence type="ECO:0000256" key="1">
    <source>
        <dbReference type="ARBA" id="ARBA00004435"/>
    </source>
</evidence>
<keyword evidence="6 10" id="KW-0812">Transmembrane</keyword>
<comment type="similarity">
    <text evidence="3">Belongs to the claudin family.</text>
</comment>
<sequence>MTQTRLHVRTTEPMASTTGQVFGFFLGLLGFTGTVVATVLPHWRSTAYVGSNVITATEYMTGLWMGCVWHSTGIYQCELYRSLLALPSDLQAARAFMVLSCAMSVVAFVLSVMGMKCVRFARSSFVKTPLALSGGVCFLCAGLLCLIPVSWTTHDVIVDFYNPFFPGGMKYEIGLAVYIGYASAFLSLSGGAVLCWNSSGGRSRTRQDQTVTRPPAFNNVSSPAPMYKPPEALKDNHTSCFCSLSNDGYRVQNYF</sequence>
<keyword evidence="8 10" id="KW-1133">Transmembrane helix</keyword>
<dbReference type="InParanoid" id="A0A3P8W7Y5"/>
<dbReference type="GeneTree" id="ENSGT00940000161312"/>
<evidence type="ECO:0000313" key="12">
    <source>
        <dbReference type="Proteomes" id="UP000265120"/>
    </source>
</evidence>
<dbReference type="Pfam" id="PF00822">
    <property type="entry name" value="PMP22_Claudin"/>
    <property type="match status" value="1"/>
</dbReference>
<evidence type="ECO:0000256" key="4">
    <source>
        <dbReference type="ARBA" id="ARBA00022427"/>
    </source>
</evidence>